<accession>A0A9N9NKJ4</accession>
<feature type="non-terminal residue" evidence="1">
    <location>
        <position position="75"/>
    </location>
</feature>
<organism evidence="1 2">
    <name type="scientific">Racocetra fulgida</name>
    <dbReference type="NCBI Taxonomy" id="60492"/>
    <lineage>
        <taxon>Eukaryota</taxon>
        <taxon>Fungi</taxon>
        <taxon>Fungi incertae sedis</taxon>
        <taxon>Mucoromycota</taxon>
        <taxon>Glomeromycotina</taxon>
        <taxon>Glomeromycetes</taxon>
        <taxon>Diversisporales</taxon>
        <taxon>Gigasporaceae</taxon>
        <taxon>Racocetra</taxon>
    </lineage>
</organism>
<name>A0A9N9NKJ4_9GLOM</name>
<dbReference type="AlphaFoldDB" id="A0A9N9NKJ4"/>
<sequence length="75" mass="8413">MSLKRLQIPSGSGELDHIQGLINSLEINTLKKTNESLDSKLNTTLDLLEINYDVKISIEQKMNVTIEGVKNSKTR</sequence>
<comment type="caution">
    <text evidence="1">The sequence shown here is derived from an EMBL/GenBank/DDBJ whole genome shotgun (WGS) entry which is preliminary data.</text>
</comment>
<evidence type="ECO:0000313" key="2">
    <source>
        <dbReference type="Proteomes" id="UP000789396"/>
    </source>
</evidence>
<gene>
    <name evidence="1" type="ORF">RFULGI_LOCUS12836</name>
</gene>
<evidence type="ECO:0000313" key="1">
    <source>
        <dbReference type="EMBL" id="CAG8740694.1"/>
    </source>
</evidence>
<proteinExistence type="predicted"/>
<dbReference type="EMBL" id="CAJVPZ010031994">
    <property type="protein sequence ID" value="CAG8740694.1"/>
    <property type="molecule type" value="Genomic_DNA"/>
</dbReference>
<protein>
    <submittedName>
        <fullName evidence="1">2644_t:CDS:1</fullName>
    </submittedName>
</protein>
<keyword evidence="2" id="KW-1185">Reference proteome</keyword>
<dbReference type="Proteomes" id="UP000789396">
    <property type="component" value="Unassembled WGS sequence"/>
</dbReference>
<reference evidence="1" key="1">
    <citation type="submission" date="2021-06" db="EMBL/GenBank/DDBJ databases">
        <authorList>
            <person name="Kallberg Y."/>
            <person name="Tangrot J."/>
            <person name="Rosling A."/>
        </authorList>
    </citation>
    <scope>NUCLEOTIDE SEQUENCE</scope>
    <source>
        <strain evidence="1">IN212</strain>
    </source>
</reference>